<reference evidence="5" key="1">
    <citation type="submission" date="2018-08" db="EMBL/GenBank/DDBJ databases">
        <authorList>
            <person name="Chevrot R."/>
        </authorList>
    </citation>
    <scope>NUCLEOTIDE SEQUENCE [LARGE SCALE GENOMIC DNA]</scope>
</reference>
<dbReference type="RefSeq" id="WP_138185092.1">
    <property type="nucleotide sequence ID" value="NZ_LS992241.1"/>
</dbReference>
<gene>
    <name evidence="4" type="ORF">PBLR_11319</name>
</gene>
<dbReference type="InterPro" id="IPR011042">
    <property type="entry name" value="6-blade_b-propeller_TolB-like"/>
</dbReference>
<organism evidence="4 5">
    <name type="scientific">Paenibacillus alvei</name>
    <name type="common">Bacillus alvei</name>
    <dbReference type="NCBI Taxonomy" id="44250"/>
    <lineage>
        <taxon>Bacteria</taxon>
        <taxon>Bacillati</taxon>
        <taxon>Bacillota</taxon>
        <taxon>Bacilli</taxon>
        <taxon>Bacillales</taxon>
        <taxon>Paenibacillaceae</taxon>
        <taxon>Paenibacillus</taxon>
    </lineage>
</organism>
<dbReference type="AlphaFoldDB" id="A0A383R6X4"/>
<dbReference type="InterPro" id="IPR005511">
    <property type="entry name" value="SMP-30"/>
</dbReference>
<dbReference type="PANTHER" id="PTHR47572:SF5">
    <property type="entry name" value="BLR2277 PROTEIN"/>
    <property type="match status" value="1"/>
</dbReference>
<keyword evidence="2" id="KW-0862">Zinc</keyword>
<evidence type="ECO:0000256" key="2">
    <source>
        <dbReference type="PIRSR" id="PIRSR605511-2"/>
    </source>
</evidence>
<dbReference type="Pfam" id="PF08450">
    <property type="entry name" value="SGL"/>
    <property type="match status" value="1"/>
</dbReference>
<dbReference type="SUPFAM" id="SSF63829">
    <property type="entry name" value="Calcium-dependent phosphotriesterase"/>
    <property type="match status" value="1"/>
</dbReference>
<dbReference type="EMBL" id="LS992241">
    <property type="protein sequence ID" value="SYX82897.1"/>
    <property type="molecule type" value="Genomic_DNA"/>
</dbReference>
<dbReference type="Proteomes" id="UP000304148">
    <property type="component" value="Chromosome"/>
</dbReference>
<keyword evidence="2" id="KW-0479">Metal-binding</keyword>
<dbReference type="Gene3D" id="2.120.10.30">
    <property type="entry name" value="TolB, C-terminal domain"/>
    <property type="match status" value="1"/>
</dbReference>
<evidence type="ECO:0000256" key="1">
    <source>
        <dbReference type="PIRSR" id="PIRSR605511-1"/>
    </source>
</evidence>
<name>A0A383R6X4_PAEAL</name>
<feature type="binding site" evidence="2">
    <location>
        <position position="159"/>
    </location>
    <ligand>
        <name>a divalent metal cation</name>
        <dbReference type="ChEBI" id="CHEBI:60240"/>
    </ligand>
</feature>
<dbReference type="InterPro" id="IPR013658">
    <property type="entry name" value="SGL"/>
</dbReference>
<evidence type="ECO:0000313" key="4">
    <source>
        <dbReference type="EMBL" id="SYX82897.1"/>
    </source>
</evidence>
<proteinExistence type="predicted"/>
<feature type="domain" description="SMP-30/Gluconolactonase/LRE-like region" evidence="3">
    <location>
        <begin position="29"/>
        <end position="262"/>
    </location>
</feature>
<sequence length="287" mass="31875">MNQTFDGSGIQMRSSEVFTPQHGFTQGIEGPACDKEGNLYAVNYERQGTIGKVTPGGECSVFLELPEGCIGNGIRFTRNGDMCIADYAGHHVFRYSFVTKELHVLAHDPTMNQPNDIAIMANDIVFASDPKWADDTGQIWRIRPEGEMTLLETGMGTTNGIEVSPDERLLYVNESVQRRIWVYDLQEDGSISNKRLFHQFPDFGLDGMRCDVDGNLYVARFGKGTVAVLAPDGTVIEEIRLHGSNCTNVTFGGEDGCTVYVTIMDQGNVERFRANRPGRCRRLFGLV</sequence>
<dbReference type="GO" id="GO:0046872">
    <property type="term" value="F:metal ion binding"/>
    <property type="evidence" value="ECO:0007669"/>
    <property type="project" value="UniProtKB-KW"/>
</dbReference>
<comment type="cofactor">
    <cofactor evidence="2">
        <name>Zn(2+)</name>
        <dbReference type="ChEBI" id="CHEBI:29105"/>
    </cofactor>
    <text evidence="2">Binds 1 divalent metal cation per subunit.</text>
</comment>
<feature type="binding site" evidence="2">
    <location>
        <position position="206"/>
    </location>
    <ligand>
        <name>a divalent metal cation</name>
        <dbReference type="ChEBI" id="CHEBI:60240"/>
    </ligand>
</feature>
<evidence type="ECO:0000313" key="5">
    <source>
        <dbReference type="Proteomes" id="UP000304148"/>
    </source>
</evidence>
<feature type="active site" description="Proton donor/acceptor" evidence="1">
    <location>
        <position position="206"/>
    </location>
</feature>
<evidence type="ECO:0000259" key="3">
    <source>
        <dbReference type="Pfam" id="PF08450"/>
    </source>
</evidence>
<dbReference type="PRINTS" id="PR01790">
    <property type="entry name" value="SMP30FAMILY"/>
</dbReference>
<protein>
    <submittedName>
        <fullName evidence="4">Gluconolactonase</fullName>
    </submittedName>
</protein>
<dbReference type="PANTHER" id="PTHR47572">
    <property type="entry name" value="LIPOPROTEIN-RELATED"/>
    <property type="match status" value="1"/>
</dbReference>
<dbReference type="InterPro" id="IPR051262">
    <property type="entry name" value="SMP-30/CGR1_Lactonase"/>
</dbReference>
<accession>A0A383R6X4</accession>